<accession>A0A0J7K256</accession>
<dbReference type="EMBL" id="LBMM01016904">
    <property type="protein sequence ID" value="KMQ84271.1"/>
    <property type="molecule type" value="Genomic_DNA"/>
</dbReference>
<comment type="caution">
    <text evidence="2">The sequence shown here is derived from an EMBL/GenBank/DDBJ whole genome shotgun (WGS) entry which is preliminary data.</text>
</comment>
<dbReference type="AlphaFoldDB" id="A0A0J7K256"/>
<proteinExistence type="predicted"/>
<keyword evidence="3" id="KW-1185">Reference proteome</keyword>
<evidence type="ECO:0000313" key="2">
    <source>
        <dbReference type="EMBL" id="KMQ84271.1"/>
    </source>
</evidence>
<reference evidence="2 3" key="1">
    <citation type="submission" date="2015-04" db="EMBL/GenBank/DDBJ databases">
        <title>Lasius niger genome sequencing.</title>
        <authorList>
            <person name="Konorov E.A."/>
            <person name="Nikitin M.A."/>
            <person name="Kirill M.V."/>
            <person name="Chang P."/>
        </authorList>
    </citation>
    <scope>NUCLEOTIDE SEQUENCE [LARGE SCALE GENOMIC DNA]</scope>
    <source>
        <tissue evidence="2">Whole</tissue>
    </source>
</reference>
<evidence type="ECO:0000313" key="3">
    <source>
        <dbReference type="Proteomes" id="UP000036403"/>
    </source>
</evidence>
<evidence type="ECO:0000256" key="1">
    <source>
        <dbReference type="SAM" id="MobiDB-lite"/>
    </source>
</evidence>
<feature type="non-terminal residue" evidence="2">
    <location>
        <position position="73"/>
    </location>
</feature>
<name>A0A0J7K256_LASNI</name>
<gene>
    <name evidence="2" type="ORF">RF55_18068</name>
</gene>
<feature type="compositionally biased region" description="Polar residues" evidence="1">
    <location>
        <begin position="1"/>
        <end position="11"/>
    </location>
</feature>
<dbReference type="STRING" id="67767.A0A0J7K256"/>
<feature type="region of interest" description="Disordered" evidence="1">
    <location>
        <begin position="1"/>
        <end position="32"/>
    </location>
</feature>
<dbReference type="Proteomes" id="UP000036403">
    <property type="component" value="Unassembled WGS sequence"/>
</dbReference>
<dbReference type="PaxDb" id="67767-A0A0J7K256"/>
<protein>
    <submittedName>
        <fullName evidence="2">Period circadian protein</fullName>
    </submittedName>
</protein>
<sequence>MILDANLTNEALPQPISKRKDKEHKEKKSKAVSALNVTEAEVGALKTANALPEVASYNVIAPANTGGVLDEKP</sequence>
<organism evidence="2 3">
    <name type="scientific">Lasius niger</name>
    <name type="common">Black garden ant</name>
    <dbReference type="NCBI Taxonomy" id="67767"/>
    <lineage>
        <taxon>Eukaryota</taxon>
        <taxon>Metazoa</taxon>
        <taxon>Ecdysozoa</taxon>
        <taxon>Arthropoda</taxon>
        <taxon>Hexapoda</taxon>
        <taxon>Insecta</taxon>
        <taxon>Pterygota</taxon>
        <taxon>Neoptera</taxon>
        <taxon>Endopterygota</taxon>
        <taxon>Hymenoptera</taxon>
        <taxon>Apocrita</taxon>
        <taxon>Aculeata</taxon>
        <taxon>Formicoidea</taxon>
        <taxon>Formicidae</taxon>
        <taxon>Formicinae</taxon>
        <taxon>Lasius</taxon>
        <taxon>Lasius</taxon>
    </lineage>
</organism>